<sequence length="192" mass="22687">MFSDLIFVVLGIFTCILIDNFSTFIALITCSLIVYYFSHVLSKNQFVVFLIAKIWGGIFYCYLIGKKMYTFFKYIFFSKKTSVRTSEHLNVQHCGEVANLENEINVIVSKISQYYIHSWYNKITDSEEFLSYLNTNIKESLLNLCCSISSIEKKRLSYVILELYLHFFSHFLDAKKKSEQFKLENFEIHLRD</sequence>
<protein>
    <recommendedName>
        <fullName evidence="2">PXA domain-containing protein</fullName>
    </recommendedName>
</protein>
<keyword evidence="1" id="KW-0472">Membrane</keyword>
<feature type="non-terminal residue" evidence="3">
    <location>
        <position position="192"/>
    </location>
</feature>
<keyword evidence="1" id="KW-0812">Transmembrane</keyword>
<evidence type="ECO:0000256" key="1">
    <source>
        <dbReference type="SAM" id="Phobius"/>
    </source>
</evidence>
<evidence type="ECO:0000313" key="4">
    <source>
        <dbReference type="Proteomes" id="UP000054359"/>
    </source>
</evidence>
<dbReference type="Proteomes" id="UP000054359">
    <property type="component" value="Unassembled WGS sequence"/>
</dbReference>
<name>A0A087THH2_STEMI</name>
<proteinExistence type="predicted"/>
<dbReference type="Pfam" id="PF02194">
    <property type="entry name" value="PXA"/>
    <property type="match status" value="1"/>
</dbReference>
<keyword evidence="4" id="KW-1185">Reference proteome</keyword>
<feature type="transmembrane region" description="Helical" evidence="1">
    <location>
        <begin position="7"/>
        <end position="34"/>
    </location>
</feature>
<dbReference type="EMBL" id="KK115249">
    <property type="protein sequence ID" value="KFM64561.1"/>
    <property type="molecule type" value="Genomic_DNA"/>
</dbReference>
<reference evidence="3 4" key="1">
    <citation type="submission" date="2013-11" db="EMBL/GenBank/DDBJ databases">
        <title>Genome sequencing of Stegodyphus mimosarum.</title>
        <authorList>
            <person name="Bechsgaard J."/>
        </authorList>
    </citation>
    <scope>NUCLEOTIDE SEQUENCE [LARGE SCALE GENOMIC DNA]</scope>
</reference>
<dbReference type="InterPro" id="IPR003114">
    <property type="entry name" value="Phox_assoc"/>
</dbReference>
<accession>A0A087THH2</accession>
<organism evidence="3 4">
    <name type="scientific">Stegodyphus mimosarum</name>
    <name type="common">African social velvet spider</name>
    <dbReference type="NCBI Taxonomy" id="407821"/>
    <lineage>
        <taxon>Eukaryota</taxon>
        <taxon>Metazoa</taxon>
        <taxon>Ecdysozoa</taxon>
        <taxon>Arthropoda</taxon>
        <taxon>Chelicerata</taxon>
        <taxon>Arachnida</taxon>
        <taxon>Araneae</taxon>
        <taxon>Araneomorphae</taxon>
        <taxon>Entelegynae</taxon>
        <taxon>Eresoidea</taxon>
        <taxon>Eresidae</taxon>
        <taxon>Stegodyphus</taxon>
    </lineage>
</organism>
<feature type="transmembrane region" description="Helical" evidence="1">
    <location>
        <begin position="46"/>
        <end position="65"/>
    </location>
</feature>
<dbReference type="AlphaFoldDB" id="A0A087THH2"/>
<gene>
    <name evidence="3" type="ORF">X975_25400</name>
</gene>
<evidence type="ECO:0000313" key="3">
    <source>
        <dbReference type="EMBL" id="KFM64561.1"/>
    </source>
</evidence>
<feature type="domain" description="PXA" evidence="2">
    <location>
        <begin position="100"/>
        <end position="182"/>
    </location>
</feature>
<evidence type="ECO:0000259" key="2">
    <source>
        <dbReference type="Pfam" id="PF02194"/>
    </source>
</evidence>
<keyword evidence="1" id="KW-1133">Transmembrane helix</keyword>
<dbReference type="OrthoDB" id="5582218at2759"/>